<accession>A0ACC2PP11</accession>
<organism evidence="1 2">
    <name type="scientific">Eretmocerus hayati</name>
    <dbReference type="NCBI Taxonomy" id="131215"/>
    <lineage>
        <taxon>Eukaryota</taxon>
        <taxon>Metazoa</taxon>
        <taxon>Ecdysozoa</taxon>
        <taxon>Arthropoda</taxon>
        <taxon>Hexapoda</taxon>
        <taxon>Insecta</taxon>
        <taxon>Pterygota</taxon>
        <taxon>Neoptera</taxon>
        <taxon>Endopterygota</taxon>
        <taxon>Hymenoptera</taxon>
        <taxon>Apocrita</taxon>
        <taxon>Proctotrupomorpha</taxon>
        <taxon>Chalcidoidea</taxon>
        <taxon>Aphelinidae</taxon>
        <taxon>Aphelininae</taxon>
        <taxon>Eretmocerus</taxon>
    </lineage>
</organism>
<proteinExistence type="predicted"/>
<protein>
    <submittedName>
        <fullName evidence="1">Uncharacterized protein</fullName>
    </submittedName>
</protein>
<evidence type="ECO:0000313" key="2">
    <source>
        <dbReference type="Proteomes" id="UP001239111"/>
    </source>
</evidence>
<dbReference type="EMBL" id="CM056741">
    <property type="protein sequence ID" value="KAJ8684763.1"/>
    <property type="molecule type" value="Genomic_DNA"/>
</dbReference>
<reference evidence="1" key="1">
    <citation type="submission" date="2023-04" db="EMBL/GenBank/DDBJ databases">
        <title>A chromosome-level genome assembly of the parasitoid wasp Eretmocerus hayati.</title>
        <authorList>
            <person name="Zhong Y."/>
            <person name="Liu S."/>
            <person name="Liu Y."/>
        </authorList>
    </citation>
    <scope>NUCLEOTIDE SEQUENCE</scope>
    <source>
        <strain evidence="1">ZJU_SS_LIU_2023</strain>
    </source>
</reference>
<keyword evidence="2" id="KW-1185">Reference proteome</keyword>
<sequence length="220" mass="25376">MHQELVHLEGVESCGSMQGRGVDENRRIGTQANGSQRTSPIARMTQQQTDLLNIYIKQFYNERTMQWVASDERTEDELWLDMANSLSSIGRNSRKSFSVDDWKKVSHSYDEVLVDDCKSNTQEYLPSTPPTCGLKPESEEHGCDENKITMRQCSSMSKSEMYPSSKELHTQIQIERDEVLLEIKKVHESQRKFIEVQTVKVKLLDSLLHHQRSQKPGMKV</sequence>
<dbReference type="Proteomes" id="UP001239111">
    <property type="component" value="Chromosome 1"/>
</dbReference>
<evidence type="ECO:0000313" key="1">
    <source>
        <dbReference type="EMBL" id="KAJ8684763.1"/>
    </source>
</evidence>
<gene>
    <name evidence="1" type="ORF">QAD02_020556</name>
</gene>
<comment type="caution">
    <text evidence="1">The sequence shown here is derived from an EMBL/GenBank/DDBJ whole genome shotgun (WGS) entry which is preliminary data.</text>
</comment>
<name>A0ACC2PP11_9HYME</name>